<evidence type="ECO:0000313" key="2">
    <source>
        <dbReference type="Proteomes" id="UP000037460"/>
    </source>
</evidence>
<keyword evidence="2" id="KW-1185">Reference proteome</keyword>
<sequence>MKPLAALLVPEVITPYAWWGWIDNDVMVSGHMFAALTRQLGESRSAPIGAVQVTEVPMQLSYGPIAVYSTAAFFSHVMPVINLGALRAVFGPLRRHRASYDEWGQYFAAMGYRFSFSAAVLDAAAAPGTPFGVAHLVVPVQLDDALAPPDCNLRIDKGGVSHLSDGSHALLLCHFHHRKGRAPLDRMPNKSVLSSPCIGVRTGSSDFSCHDGLLHDALLESAGYGGVAKNAPGLRLRTMPRQCFVALKENEALLGPRKLFNWSAVEQAPAVRRACIEHV</sequence>
<accession>A0A0M0JLH7</accession>
<comment type="caution">
    <text evidence="1">The sequence shown here is derived from an EMBL/GenBank/DDBJ whole genome shotgun (WGS) entry which is preliminary data.</text>
</comment>
<dbReference type="Proteomes" id="UP000037460">
    <property type="component" value="Unassembled WGS sequence"/>
</dbReference>
<proteinExistence type="predicted"/>
<dbReference type="AlphaFoldDB" id="A0A0M0JLH7"/>
<dbReference type="EMBL" id="JWZX01002749">
    <property type="protein sequence ID" value="KOO27172.1"/>
    <property type="molecule type" value="Genomic_DNA"/>
</dbReference>
<reference evidence="2" key="1">
    <citation type="journal article" date="2015" name="PLoS Genet.">
        <title>Genome Sequence and Transcriptome Analyses of Chrysochromulina tobin: Metabolic Tools for Enhanced Algal Fitness in the Prominent Order Prymnesiales (Haptophyceae).</title>
        <authorList>
            <person name="Hovde B.T."/>
            <person name="Deodato C.R."/>
            <person name="Hunsperger H.M."/>
            <person name="Ryken S.A."/>
            <person name="Yost W."/>
            <person name="Jha R.K."/>
            <person name="Patterson J."/>
            <person name="Monnat R.J. Jr."/>
            <person name="Barlow S.B."/>
            <person name="Starkenburg S.R."/>
            <person name="Cattolico R.A."/>
        </authorList>
    </citation>
    <scope>NUCLEOTIDE SEQUENCE</scope>
    <source>
        <strain evidence="2">CCMP291</strain>
    </source>
</reference>
<name>A0A0M0JLH7_9EUKA</name>
<evidence type="ECO:0000313" key="1">
    <source>
        <dbReference type="EMBL" id="KOO27172.1"/>
    </source>
</evidence>
<protein>
    <submittedName>
        <fullName evidence="1">Uncharacterized protein</fullName>
    </submittedName>
</protein>
<organism evidence="1 2">
    <name type="scientific">Chrysochromulina tobinii</name>
    <dbReference type="NCBI Taxonomy" id="1460289"/>
    <lineage>
        <taxon>Eukaryota</taxon>
        <taxon>Haptista</taxon>
        <taxon>Haptophyta</taxon>
        <taxon>Prymnesiophyceae</taxon>
        <taxon>Prymnesiales</taxon>
        <taxon>Chrysochromulinaceae</taxon>
        <taxon>Chrysochromulina</taxon>
    </lineage>
</organism>
<gene>
    <name evidence="1" type="ORF">Ctob_009850</name>
</gene>